<dbReference type="SUPFAM" id="SSF88946">
    <property type="entry name" value="Sigma2 domain of RNA polymerase sigma factors"/>
    <property type="match status" value="1"/>
</dbReference>
<name>C7QCU5_CATAD</name>
<accession>C7QCU5</accession>
<dbReference type="Pfam" id="PF04542">
    <property type="entry name" value="Sigma70_r2"/>
    <property type="match status" value="1"/>
</dbReference>
<dbReference type="NCBIfam" id="TIGR02937">
    <property type="entry name" value="sigma70-ECF"/>
    <property type="match status" value="1"/>
</dbReference>
<evidence type="ECO:0000313" key="8">
    <source>
        <dbReference type="EMBL" id="ACU70655.1"/>
    </source>
</evidence>
<dbReference type="InterPro" id="IPR013324">
    <property type="entry name" value="RNA_pol_sigma_r3/r4-like"/>
</dbReference>
<dbReference type="GO" id="GO:0003677">
    <property type="term" value="F:DNA binding"/>
    <property type="evidence" value="ECO:0007669"/>
    <property type="project" value="UniProtKB-KW"/>
</dbReference>
<feature type="domain" description="RNA polymerase sigma factor 70 region 4 type 2" evidence="7">
    <location>
        <begin position="120"/>
        <end position="170"/>
    </location>
</feature>
<feature type="domain" description="RNA polymerase sigma-70 region 2" evidence="6">
    <location>
        <begin position="21"/>
        <end position="82"/>
    </location>
</feature>
<dbReference type="SUPFAM" id="SSF88659">
    <property type="entry name" value="Sigma3 and sigma4 domains of RNA polymerase sigma factors"/>
    <property type="match status" value="1"/>
</dbReference>
<evidence type="ECO:0000256" key="5">
    <source>
        <dbReference type="ARBA" id="ARBA00023163"/>
    </source>
</evidence>
<evidence type="ECO:0000256" key="3">
    <source>
        <dbReference type="ARBA" id="ARBA00023082"/>
    </source>
</evidence>
<dbReference type="InterPro" id="IPR007627">
    <property type="entry name" value="RNA_pol_sigma70_r2"/>
</dbReference>
<dbReference type="GO" id="GO:0006352">
    <property type="term" value="P:DNA-templated transcription initiation"/>
    <property type="evidence" value="ECO:0007669"/>
    <property type="project" value="InterPro"/>
</dbReference>
<dbReference type="InterPro" id="IPR013249">
    <property type="entry name" value="RNA_pol_sigma70_r4_t2"/>
</dbReference>
<evidence type="ECO:0000259" key="6">
    <source>
        <dbReference type="Pfam" id="PF04542"/>
    </source>
</evidence>
<gene>
    <name evidence="8" type="ordered locus">Caci_1734</name>
</gene>
<keyword evidence="4" id="KW-0238">DNA-binding</keyword>
<dbReference type="Gene3D" id="1.10.1740.10">
    <property type="match status" value="1"/>
</dbReference>
<proteinExistence type="inferred from homology"/>
<dbReference type="PANTHER" id="PTHR43133:SF50">
    <property type="entry name" value="ECF RNA POLYMERASE SIGMA FACTOR SIGM"/>
    <property type="match status" value="1"/>
</dbReference>
<evidence type="ECO:0000256" key="2">
    <source>
        <dbReference type="ARBA" id="ARBA00023015"/>
    </source>
</evidence>
<dbReference type="Gene3D" id="1.10.10.10">
    <property type="entry name" value="Winged helix-like DNA-binding domain superfamily/Winged helix DNA-binding domain"/>
    <property type="match status" value="1"/>
</dbReference>
<dbReference type="InterPro" id="IPR039425">
    <property type="entry name" value="RNA_pol_sigma-70-like"/>
</dbReference>
<reference evidence="8 9" key="1">
    <citation type="journal article" date="2009" name="Stand. Genomic Sci.">
        <title>Complete genome sequence of Catenulispora acidiphila type strain (ID 139908).</title>
        <authorList>
            <person name="Copeland A."/>
            <person name="Lapidus A."/>
            <person name="Glavina Del Rio T."/>
            <person name="Nolan M."/>
            <person name="Lucas S."/>
            <person name="Chen F."/>
            <person name="Tice H."/>
            <person name="Cheng J.F."/>
            <person name="Bruce D."/>
            <person name="Goodwin L."/>
            <person name="Pitluck S."/>
            <person name="Mikhailova N."/>
            <person name="Pati A."/>
            <person name="Ivanova N."/>
            <person name="Mavromatis K."/>
            <person name="Chen A."/>
            <person name="Palaniappan K."/>
            <person name="Chain P."/>
            <person name="Land M."/>
            <person name="Hauser L."/>
            <person name="Chang Y.J."/>
            <person name="Jeffries C.D."/>
            <person name="Chertkov O."/>
            <person name="Brettin T."/>
            <person name="Detter J.C."/>
            <person name="Han C."/>
            <person name="Ali Z."/>
            <person name="Tindall B.J."/>
            <person name="Goker M."/>
            <person name="Bristow J."/>
            <person name="Eisen J.A."/>
            <person name="Markowitz V."/>
            <person name="Hugenholtz P."/>
            <person name="Kyrpides N.C."/>
            <person name="Klenk H.P."/>
        </authorList>
    </citation>
    <scope>NUCLEOTIDE SEQUENCE [LARGE SCALE GENOMIC DNA]</scope>
    <source>
        <strain evidence="9">DSM 44928 / JCM 14897 / NBRC 102108 / NRRL B-24433 / ID139908</strain>
    </source>
</reference>
<dbReference type="InParanoid" id="C7QCU5"/>
<dbReference type="PANTHER" id="PTHR43133">
    <property type="entry name" value="RNA POLYMERASE ECF-TYPE SIGMA FACTO"/>
    <property type="match status" value="1"/>
</dbReference>
<keyword evidence="9" id="KW-1185">Reference proteome</keyword>
<dbReference type="CDD" id="cd06171">
    <property type="entry name" value="Sigma70_r4"/>
    <property type="match status" value="1"/>
</dbReference>
<comment type="similarity">
    <text evidence="1">Belongs to the sigma-70 factor family. ECF subfamily.</text>
</comment>
<dbReference type="STRING" id="479433.Caci_1734"/>
<dbReference type="Pfam" id="PF08281">
    <property type="entry name" value="Sigma70_r4_2"/>
    <property type="match status" value="1"/>
</dbReference>
<keyword evidence="2" id="KW-0805">Transcription regulation</keyword>
<dbReference type="InterPro" id="IPR013325">
    <property type="entry name" value="RNA_pol_sigma_r2"/>
</dbReference>
<organism evidence="8 9">
    <name type="scientific">Catenulispora acidiphila (strain DSM 44928 / JCM 14897 / NBRC 102108 / NRRL B-24433 / ID139908)</name>
    <dbReference type="NCBI Taxonomy" id="479433"/>
    <lineage>
        <taxon>Bacteria</taxon>
        <taxon>Bacillati</taxon>
        <taxon>Actinomycetota</taxon>
        <taxon>Actinomycetes</taxon>
        <taxon>Catenulisporales</taxon>
        <taxon>Catenulisporaceae</taxon>
        <taxon>Catenulispora</taxon>
    </lineage>
</organism>
<dbReference type="InterPro" id="IPR014284">
    <property type="entry name" value="RNA_pol_sigma-70_dom"/>
</dbReference>
<sequence>MATGETVREPDGFREFLAARQAHLLRAAWVLTGDVQLAEDLLQTALVKVLPRWERLARDGALEPYLRKTMINTATSWWRRRWHGEVPSGHVPSLTARRGAGWEPVGGGAEFEAIDDRSVLGAALRALPARQRAVVLLRYYLDMSEAETAVMLGCSQGTVKSQSSKALAALRGRLAPAQRAQEVSV</sequence>
<evidence type="ECO:0000256" key="4">
    <source>
        <dbReference type="ARBA" id="ARBA00023125"/>
    </source>
</evidence>
<dbReference type="NCBIfam" id="TIGR02983">
    <property type="entry name" value="SigE-fam_strep"/>
    <property type="match status" value="1"/>
</dbReference>
<evidence type="ECO:0000259" key="7">
    <source>
        <dbReference type="Pfam" id="PF08281"/>
    </source>
</evidence>
<dbReference type="KEGG" id="cai:Caci_1734"/>
<dbReference type="EMBL" id="CP001700">
    <property type="protein sequence ID" value="ACU70655.1"/>
    <property type="molecule type" value="Genomic_DNA"/>
</dbReference>
<dbReference type="HOGENOM" id="CLU_047691_15_4_11"/>
<dbReference type="AlphaFoldDB" id="C7QCU5"/>
<dbReference type="eggNOG" id="COG1595">
    <property type="taxonomic scope" value="Bacteria"/>
</dbReference>
<evidence type="ECO:0000256" key="1">
    <source>
        <dbReference type="ARBA" id="ARBA00010641"/>
    </source>
</evidence>
<dbReference type="InterPro" id="IPR036388">
    <property type="entry name" value="WH-like_DNA-bd_sf"/>
</dbReference>
<keyword evidence="3" id="KW-0731">Sigma factor</keyword>
<evidence type="ECO:0000313" key="9">
    <source>
        <dbReference type="Proteomes" id="UP000000851"/>
    </source>
</evidence>
<dbReference type="InterPro" id="IPR014325">
    <property type="entry name" value="RNA_pol_sigma-E_actinobac"/>
</dbReference>
<keyword evidence="5" id="KW-0804">Transcription</keyword>
<dbReference type="GO" id="GO:0016987">
    <property type="term" value="F:sigma factor activity"/>
    <property type="evidence" value="ECO:0007669"/>
    <property type="project" value="UniProtKB-KW"/>
</dbReference>
<dbReference type="Proteomes" id="UP000000851">
    <property type="component" value="Chromosome"/>
</dbReference>
<protein>
    <submittedName>
        <fullName evidence="8">RNA polymerase, sigma-24 subunit, ECF subfamily</fullName>
    </submittedName>
</protein>